<dbReference type="NCBIfam" id="NF033520">
    <property type="entry name" value="transpos_IS982"/>
    <property type="match status" value="1"/>
</dbReference>
<evidence type="ECO:0000313" key="5">
    <source>
        <dbReference type="EMBL" id="AFY92589.1"/>
    </source>
</evidence>
<evidence type="ECO:0000313" key="13">
    <source>
        <dbReference type="EMBL" id="AFY96488.1"/>
    </source>
</evidence>
<evidence type="ECO:0000313" key="9">
    <source>
        <dbReference type="EMBL" id="AFY94414.1"/>
    </source>
</evidence>
<dbReference type="KEGG" id="cmp:Cha6605_4762"/>
<dbReference type="EMBL" id="CP003600">
    <property type="protein sequence ID" value="AFY92589.1"/>
    <property type="molecule type" value="Genomic_DNA"/>
</dbReference>
<reference evidence="13 15" key="1">
    <citation type="submission" date="2012-05" db="EMBL/GenBank/DDBJ databases">
        <title>Finished chromosome of genome of Chamaesiphon sp. PCC 6605.</title>
        <authorList>
            <consortium name="US DOE Joint Genome Institute"/>
            <person name="Gugger M."/>
            <person name="Coursin T."/>
            <person name="Rippka R."/>
            <person name="Tandeau De Marsac N."/>
            <person name="Huntemann M."/>
            <person name="Wei C.-L."/>
            <person name="Han J."/>
            <person name="Detter J.C."/>
            <person name="Han C."/>
            <person name="Tapia R."/>
            <person name="Chen A."/>
            <person name="Kyrpides N."/>
            <person name="Mavromatis K."/>
            <person name="Markowitz V."/>
            <person name="Szeto E."/>
            <person name="Ivanova N."/>
            <person name="Pagani I."/>
            <person name="Pati A."/>
            <person name="Goodwin L."/>
            <person name="Nordberg H.P."/>
            <person name="Cantor M.N."/>
            <person name="Hua S.X."/>
            <person name="Woyke T."/>
            <person name="Kerfeld C.A."/>
        </authorList>
    </citation>
    <scope>NUCLEOTIDE SEQUENCE [LARGE SCALE GENOMIC DNA]</scope>
    <source>
        <strain evidence="15">ATCC 27169 / PCC 6605</strain>
        <strain evidence="13">PCC 6605</strain>
    </source>
</reference>
<evidence type="ECO:0000313" key="3">
    <source>
        <dbReference type="EMBL" id="AFY92344.1"/>
    </source>
</evidence>
<evidence type="ECO:0000313" key="8">
    <source>
        <dbReference type="EMBL" id="AFY94189.1"/>
    </source>
</evidence>
<dbReference type="KEGG" id="cmp:Cha6605_5648"/>
<feature type="domain" description="Transposase DDE" evidence="1">
    <location>
        <begin position="105"/>
        <end position="257"/>
    </location>
</feature>
<dbReference type="KEGG" id="cmp:Cha6605_0602"/>
<gene>
    <name evidence="2" type="ORF">Cha6605_0602</name>
    <name evidence="3" type="ORF">Cha6605_1119</name>
    <name evidence="4" type="ORF">Cha6605_1246</name>
    <name evidence="5" type="ORF">Cha6605_1412</name>
    <name evidence="6" type="ORF">Cha6605_1910</name>
    <name evidence="7" type="ORF">Cha6605_3050</name>
    <name evidence="8" type="ORF">Cha6605_3176</name>
    <name evidence="9" type="ORF">Cha6605_3418</name>
    <name evidence="10" type="ORF">Cha6605_3827</name>
    <name evidence="11" type="ORF">Cha6605_4020</name>
    <name evidence="12" type="ORF">Cha6605_4762</name>
    <name evidence="13" type="ORF">Cha6605_5616</name>
    <name evidence="14" type="ORF">Cha6605_5648</name>
</gene>
<evidence type="ECO:0000313" key="10">
    <source>
        <dbReference type="EMBL" id="AFY94797.1"/>
    </source>
</evidence>
<evidence type="ECO:0000313" key="2">
    <source>
        <dbReference type="EMBL" id="AFY91881.1"/>
    </source>
</evidence>
<dbReference type="EMBL" id="CP003600">
    <property type="protein sequence ID" value="AFY96513.1"/>
    <property type="molecule type" value="Genomic_DNA"/>
</dbReference>
<sequence>MMDLTELFCEIDDFCQDWLATFSSISFPANGNSLPKRCGLSLSEVMTISIHFHQSSYRTFKDYYLKNVCQNLTDYFPKLVSYNRMVELMPNVLIACLYYLNSRQGKVTGISFVDSTAIPVCHPKRIKRNKVFKETAKLSKSSMGWYFGFKLHLIINDCGEILSCKITPGNVDDRTHLPSMTQGISGKIFGDKGYIKKELFEELLNKGLQLITPLKSNMKNKLILMDDKISLRKRSLIETVNDQLKNICYLVHSRHRSLHNFMLNLITALIAYTHQPKKPSLKLDEPAQNFFSIVPI</sequence>
<evidence type="ECO:0000313" key="15">
    <source>
        <dbReference type="Proteomes" id="UP000010366"/>
    </source>
</evidence>
<dbReference type="KEGG" id="cmp:Cha6605_3418"/>
<dbReference type="KEGG" id="cmp:Cha6605_1246"/>
<organism evidence="13 15">
    <name type="scientific">Chamaesiphon minutus (strain ATCC 27169 / PCC 6605)</name>
    <dbReference type="NCBI Taxonomy" id="1173020"/>
    <lineage>
        <taxon>Bacteria</taxon>
        <taxon>Bacillati</taxon>
        <taxon>Cyanobacteriota</taxon>
        <taxon>Cyanophyceae</taxon>
        <taxon>Gomontiellales</taxon>
        <taxon>Chamaesiphonaceae</taxon>
        <taxon>Chamaesiphon</taxon>
    </lineage>
</organism>
<evidence type="ECO:0000313" key="7">
    <source>
        <dbReference type="EMBL" id="AFY94078.1"/>
    </source>
</evidence>
<proteinExistence type="predicted"/>
<dbReference type="KEGG" id="cmp:Cha6605_1412"/>
<keyword evidence="15" id="KW-1185">Reference proteome</keyword>
<dbReference type="KEGG" id="cmp:Cha6605_1910"/>
<protein>
    <submittedName>
        <fullName evidence="13">Transposase family protein</fullName>
    </submittedName>
</protein>
<dbReference type="KEGG" id="cmp:Cha6605_1119"/>
<dbReference type="EMBL" id="CP003600">
    <property type="protein sequence ID" value="AFY94414.1"/>
    <property type="molecule type" value="Genomic_DNA"/>
</dbReference>
<name>K9UP82_CHAP6</name>
<evidence type="ECO:0000313" key="6">
    <source>
        <dbReference type="EMBL" id="AFY93018.1"/>
    </source>
</evidence>
<dbReference type="EMBL" id="CP003600">
    <property type="protein sequence ID" value="AFY94980.1"/>
    <property type="molecule type" value="Genomic_DNA"/>
</dbReference>
<dbReference type="KEGG" id="cmp:Cha6605_3050"/>
<evidence type="ECO:0000259" key="1">
    <source>
        <dbReference type="Pfam" id="PF13612"/>
    </source>
</evidence>
<evidence type="ECO:0000313" key="11">
    <source>
        <dbReference type="EMBL" id="AFY94980.1"/>
    </source>
</evidence>
<dbReference type="AlphaFoldDB" id="K9UP82"/>
<dbReference type="KEGG" id="cmp:Cha6605_5616"/>
<dbReference type="EMBL" id="CP003600">
    <property type="protein sequence ID" value="AFY95677.1"/>
    <property type="molecule type" value="Genomic_DNA"/>
</dbReference>
<dbReference type="EMBL" id="CP003600">
    <property type="protein sequence ID" value="AFY92344.1"/>
    <property type="molecule type" value="Genomic_DNA"/>
</dbReference>
<dbReference type="KEGG" id="cmp:Cha6605_4020"/>
<dbReference type="EMBL" id="CP003600">
    <property type="protein sequence ID" value="AFY94189.1"/>
    <property type="molecule type" value="Genomic_DNA"/>
</dbReference>
<dbReference type="PATRIC" id="fig|1173020.3.peg.1311"/>
<dbReference type="Proteomes" id="UP000010366">
    <property type="component" value="Chromosome"/>
</dbReference>
<dbReference type="KEGG" id="cmp:Cha6605_3176"/>
<dbReference type="EMBL" id="CP003600">
    <property type="protein sequence ID" value="AFY92454.1"/>
    <property type="molecule type" value="Genomic_DNA"/>
</dbReference>
<dbReference type="HOGENOM" id="CLU_073308_1_0_3"/>
<dbReference type="eggNOG" id="COG3039">
    <property type="taxonomic scope" value="Bacteria"/>
</dbReference>
<dbReference type="EMBL" id="CP003600">
    <property type="protein sequence ID" value="AFY96488.1"/>
    <property type="molecule type" value="Genomic_DNA"/>
</dbReference>
<evidence type="ECO:0000313" key="4">
    <source>
        <dbReference type="EMBL" id="AFY92454.1"/>
    </source>
</evidence>
<accession>K9UP82</accession>
<evidence type="ECO:0000313" key="12">
    <source>
        <dbReference type="EMBL" id="AFY95677.1"/>
    </source>
</evidence>
<dbReference type="EMBL" id="CP003600">
    <property type="protein sequence ID" value="AFY93018.1"/>
    <property type="molecule type" value="Genomic_DNA"/>
</dbReference>
<dbReference type="EMBL" id="CP003600">
    <property type="protein sequence ID" value="AFY91881.1"/>
    <property type="molecule type" value="Genomic_DNA"/>
</dbReference>
<dbReference type="InterPro" id="IPR025668">
    <property type="entry name" value="Tnp_DDE_dom"/>
</dbReference>
<dbReference type="EMBL" id="CP003600">
    <property type="protein sequence ID" value="AFY94797.1"/>
    <property type="molecule type" value="Genomic_DNA"/>
</dbReference>
<dbReference type="EMBL" id="CP003600">
    <property type="protein sequence ID" value="AFY94078.1"/>
    <property type="molecule type" value="Genomic_DNA"/>
</dbReference>
<evidence type="ECO:0000313" key="14">
    <source>
        <dbReference type="EMBL" id="AFY96513.1"/>
    </source>
</evidence>
<dbReference type="KEGG" id="cmp:Cha6605_3827"/>
<dbReference type="Pfam" id="PF13612">
    <property type="entry name" value="DDE_Tnp_1_3"/>
    <property type="match status" value="1"/>
</dbReference>